<organism evidence="2 3">
    <name type="scientific">Phyllotreta striolata</name>
    <name type="common">Striped flea beetle</name>
    <name type="synonym">Crioceris striolata</name>
    <dbReference type="NCBI Taxonomy" id="444603"/>
    <lineage>
        <taxon>Eukaryota</taxon>
        <taxon>Metazoa</taxon>
        <taxon>Ecdysozoa</taxon>
        <taxon>Arthropoda</taxon>
        <taxon>Hexapoda</taxon>
        <taxon>Insecta</taxon>
        <taxon>Pterygota</taxon>
        <taxon>Neoptera</taxon>
        <taxon>Endopterygota</taxon>
        <taxon>Coleoptera</taxon>
        <taxon>Polyphaga</taxon>
        <taxon>Cucujiformia</taxon>
        <taxon>Chrysomeloidea</taxon>
        <taxon>Chrysomelidae</taxon>
        <taxon>Galerucinae</taxon>
        <taxon>Alticini</taxon>
        <taxon>Phyllotreta</taxon>
    </lineage>
</organism>
<dbReference type="OrthoDB" id="10021598at2759"/>
<proteinExistence type="predicted"/>
<dbReference type="PANTHER" id="PTHR36696">
    <property type="entry name" value="AGAP012002-PA"/>
    <property type="match status" value="1"/>
</dbReference>
<evidence type="ECO:0000313" key="3">
    <source>
        <dbReference type="Proteomes" id="UP001153712"/>
    </source>
</evidence>
<protein>
    <submittedName>
        <fullName evidence="2">Uncharacterized protein</fullName>
    </submittedName>
</protein>
<dbReference type="AlphaFoldDB" id="A0A9N9TS74"/>
<dbReference type="Proteomes" id="UP001153712">
    <property type="component" value="Chromosome 7"/>
</dbReference>
<dbReference type="PANTHER" id="PTHR36696:SF1">
    <property type="entry name" value="EF-HAND DOMAIN-CONTAINING PROTEIN"/>
    <property type="match status" value="1"/>
</dbReference>
<sequence>MIPIARPAPFILKPLAGLYNPFAPGCSLLCNHPAEINAKELVKNAKTTWNSENRNLIPIEGHDSLLIELTGEQLTPTNIYIPQVDSVPEELFRRYTDTDSRPQTPAPTLASGLTRLSTSRTRRCLTPDPIPTSRAKEKTRLILDLRRSHSQEILSVYGGSPFCSEVPEIRIDSAVEACKPAGDEAGKQDSKQQGGGKKGEAVEEEVDSPEEENEEFVKRRGKKRRKKSKDLKCPITYQASTDPETQVATIGLESVNVSARHSIAPDSGGVVEAQEQEEIVTVPKKLLKSSDSLEIDSYLPKDILKQLRRELDYIVVDNELNLMKRRTLEEALKAVLKDKSPCEELDSLKKEMKIPPVNDDLWISLPRIFSRSSAIFQLPMDSETFATMTPIEYTTRNVKISSSRKLLYSCIFQRHKVECENENGRKRYLNEKKLKNCLDLVMGMALTEHQFDRFKNLVEWNEEMKLDFKQCCGLFALCERILSPEFHELSSRNQDPCHEIETADFEYLELKLQDCQISENLKTILYNLKTI</sequence>
<keyword evidence="3" id="KW-1185">Reference proteome</keyword>
<evidence type="ECO:0000256" key="1">
    <source>
        <dbReference type="SAM" id="MobiDB-lite"/>
    </source>
</evidence>
<dbReference type="EMBL" id="OU900100">
    <property type="protein sequence ID" value="CAG9864030.1"/>
    <property type="molecule type" value="Genomic_DNA"/>
</dbReference>
<name>A0A9N9TS74_PHYSR</name>
<reference evidence="2" key="1">
    <citation type="submission" date="2022-01" db="EMBL/GenBank/DDBJ databases">
        <authorList>
            <person name="King R."/>
        </authorList>
    </citation>
    <scope>NUCLEOTIDE SEQUENCE</scope>
</reference>
<accession>A0A9N9TS74</accession>
<feature type="compositionally biased region" description="Basic and acidic residues" evidence="1">
    <location>
        <begin position="181"/>
        <end position="190"/>
    </location>
</feature>
<gene>
    <name evidence="2" type="ORF">PHYEVI_LOCUS10296</name>
</gene>
<feature type="compositionally biased region" description="Acidic residues" evidence="1">
    <location>
        <begin position="202"/>
        <end position="214"/>
    </location>
</feature>
<feature type="region of interest" description="Disordered" evidence="1">
    <location>
        <begin position="180"/>
        <end position="223"/>
    </location>
</feature>
<evidence type="ECO:0000313" key="2">
    <source>
        <dbReference type="EMBL" id="CAG9864030.1"/>
    </source>
</evidence>